<evidence type="ECO:0000256" key="1">
    <source>
        <dbReference type="SAM" id="Phobius"/>
    </source>
</evidence>
<evidence type="ECO:0000313" key="2">
    <source>
        <dbReference type="EMBL" id="SHO63079.1"/>
    </source>
</evidence>
<accession>A0A1M7ZE47</accession>
<keyword evidence="1" id="KW-0812">Transmembrane</keyword>
<sequence>MTNPKSISPFWLYTLLALAALLGVLALNISSFLLKSGTAMIGIYEI</sequence>
<dbReference type="RefSeq" id="WP_166669831.1">
    <property type="nucleotide sequence ID" value="NZ_FRXN01000003.1"/>
</dbReference>
<protein>
    <submittedName>
        <fullName evidence="2">Uncharacterized protein</fullName>
    </submittedName>
</protein>
<gene>
    <name evidence="2" type="ORF">SAMN04488108_2511</name>
</gene>
<dbReference type="EMBL" id="FRXN01000003">
    <property type="protein sequence ID" value="SHO63079.1"/>
    <property type="molecule type" value="Genomic_DNA"/>
</dbReference>
<dbReference type="STRING" id="1073327.SAMN04488108_2511"/>
<proteinExistence type="predicted"/>
<keyword evidence="1" id="KW-1133">Transmembrane helix</keyword>
<keyword evidence="3" id="KW-1185">Reference proteome</keyword>
<feature type="transmembrane region" description="Helical" evidence="1">
    <location>
        <begin position="12"/>
        <end position="34"/>
    </location>
</feature>
<organism evidence="2 3">
    <name type="scientific">Algoriphagus zhangzhouensis</name>
    <dbReference type="NCBI Taxonomy" id="1073327"/>
    <lineage>
        <taxon>Bacteria</taxon>
        <taxon>Pseudomonadati</taxon>
        <taxon>Bacteroidota</taxon>
        <taxon>Cytophagia</taxon>
        <taxon>Cytophagales</taxon>
        <taxon>Cyclobacteriaceae</taxon>
        <taxon>Algoriphagus</taxon>
    </lineage>
</organism>
<keyword evidence="1" id="KW-0472">Membrane</keyword>
<evidence type="ECO:0000313" key="3">
    <source>
        <dbReference type="Proteomes" id="UP000184609"/>
    </source>
</evidence>
<dbReference type="Proteomes" id="UP000184609">
    <property type="component" value="Unassembled WGS sequence"/>
</dbReference>
<dbReference type="AlphaFoldDB" id="A0A1M7ZE47"/>
<name>A0A1M7ZE47_9BACT</name>
<reference evidence="3" key="1">
    <citation type="submission" date="2016-12" db="EMBL/GenBank/DDBJ databases">
        <authorList>
            <person name="Varghese N."/>
            <person name="Submissions S."/>
        </authorList>
    </citation>
    <scope>NUCLEOTIDE SEQUENCE [LARGE SCALE GENOMIC DNA]</scope>
    <source>
        <strain evidence="3">DSM 25035</strain>
    </source>
</reference>